<evidence type="ECO:0000256" key="1">
    <source>
        <dbReference type="ARBA" id="ARBA00004141"/>
    </source>
</evidence>
<feature type="transmembrane region" description="Helical" evidence="9">
    <location>
        <begin position="307"/>
        <end position="327"/>
    </location>
</feature>
<feature type="compositionally biased region" description="Basic and acidic residues" evidence="8">
    <location>
        <begin position="562"/>
        <end position="582"/>
    </location>
</feature>
<evidence type="ECO:0000256" key="3">
    <source>
        <dbReference type="ARBA" id="ARBA00022448"/>
    </source>
</evidence>
<keyword evidence="3" id="KW-0813">Transport</keyword>
<comment type="subcellular location">
    <subcellularLocation>
        <location evidence="1">Membrane</location>
        <topology evidence="1">Multi-pass membrane protein</topology>
    </subcellularLocation>
</comment>
<evidence type="ECO:0000256" key="9">
    <source>
        <dbReference type="SAM" id="Phobius"/>
    </source>
</evidence>
<dbReference type="Proteomes" id="UP000028837">
    <property type="component" value="Unassembled WGS sequence"/>
</dbReference>
<evidence type="ECO:0000256" key="7">
    <source>
        <dbReference type="ARBA" id="ARBA00023136"/>
    </source>
</evidence>
<evidence type="ECO:0000256" key="5">
    <source>
        <dbReference type="ARBA" id="ARBA00022970"/>
    </source>
</evidence>
<protein>
    <submittedName>
        <fullName evidence="10">Putative transmembrane protein</fullName>
    </submittedName>
</protein>
<proteinExistence type="inferred from homology"/>
<evidence type="ECO:0000256" key="4">
    <source>
        <dbReference type="ARBA" id="ARBA00022692"/>
    </source>
</evidence>
<dbReference type="OrthoDB" id="331026at2759"/>
<keyword evidence="6 9" id="KW-1133">Transmembrane helix</keyword>
<dbReference type="GO" id="GO:0016020">
    <property type="term" value="C:membrane"/>
    <property type="evidence" value="ECO:0007669"/>
    <property type="project" value="UniProtKB-SubCell"/>
</dbReference>
<dbReference type="AlphaFoldDB" id="A0A086KQ49"/>
<dbReference type="PANTHER" id="PTHR20772">
    <property type="entry name" value="PROTEIN FMP42"/>
    <property type="match status" value="1"/>
</dbReference>
<dbReference type="GO" id="GO:0006865">
    <property type="term" value="P:amino acid transport"/>
    <property type="evidence" value="ECO:0007669"/>
    <property type="project" value="UniProtKB-KW"/>
</dbReference>
<keyword evidence="7 9" id="KW-0472">Membrane</keyword>
<feature type="compositionally biased region" description="Basic and acidic residues" evidence="8">
    <location>
        <begin position="516"/>
        <end position="554"/>
    </location>
</feature>
<dbReference type="InterPro" id="IPR052599">
    <property type="entry name" value="SLC43A_AATransporter"/>
</dbReference>
<dbReference type="VEuPathDB" id="ToxoDB:TGDOM2_248610"/>
<sequence length="987" mass="104425">MGCEPDCPAVSGLASVPPVSPTVVSSPLANAERSPGPVAFSGCAPSAPPTMEAAARSEDPVGSTLSQGDRGDTSPASLSPRFLAARGKGGKSSSFVEEAPPASAARAVVLGCFWGCLRKVFSRTRWHYLFFISLYSVLIGPLYLNWAPLRQVLFRSGAYSWECDAAETDPTSLVYVHPQHDTCVQQRLRVGHLFTVCAAADYGFSFFGGLVMDVLGPKVASLLGSSLMLSGWLLIAVSTEAVQVLVPGFVLFGLGIDMAFYGTLSVAALFPGHENAVMAVVVAMRALSYMTPVVLDSLVDSFPHLAVMLGFGLLGLLPAVLIALVYAPWKPFPKASKVPAAPHGDTPFGDSPHRDASLSALGRFSSDLASFSIRRSSAGVCCASCGRPLAPETESLPPERLHEEESFSAANRVCATETGSVGSPYIGARRGLSGHSAGQLALRCRACRGSEGFPEGGLVGELSADLSDEQRLLEQHLGQFAGRGAAAEGALAAAAVAVRLISGESSLVGPPAVLGESREDREERGRSLRERVEDEERRTSAEVPRKISIRELAGRGDGGGGLEDKAAAVRESGDENGTKDSTTRFLEAAEHAGSRGEGCGGVGRKDSRLNVGYAGEKVSGGEAGAEKEKDAGKSGVSLSLASAPRRMSANSSAFSTRQAPAGLRCTDSREERLGSGALVYSRRPSSALSSYSMASATSVERAPSLRHYPRTCRGRLGFLRDTLKTHPYVVDSGAFVRDFICSPMYLPVVPYFTISLIRAVYFNDASEDLVPHTLRFLHIVLGFVFVAPPFAGLVADSCGIIVCMLLINTCGTLVIVAAFVAYQAEVLFFEYLASFMFMLNMALMTNQVYFYVADTFPQCHLGKLCGFACTVGGVISLCVTAMFEFSVKHEGGFTIMLSLLCALSVVTYLLIWMLQATGARTRRRKTSLAGHPQGDSEETDHRPGTAAGPRTESPTESPMAGTQAPLSRDSQPIKSLSATYGLASDSV</sequence>
<feature type="region of interest" description="Disordered" evidence="8">
    <location>
        <begin position="923"/>
        <end position="987"/>
    </location>
</feature>
<dbReference type="InterPro" id="IPR036259">
    <property type="entry name" value="MFS_trans_sf"/>
</dbReference>
<feature type="transmembrane region" description="Helical" evidence="9">
    <location>
        <begin position="128"/>
        <end position="146"/>
    </location>
</feature>
<feature type="compositionally biased region" description="Low complexity" evidence="8">
    <location>
        <begin position="15"/>
        <end position="27"/>
    </location>
</feature>
<dbReference type="EMBL" id="AHZU02000267">
    <property type="protein sequence ID" value="KFG46517.1"/>
    <property type="molecule type" value="Genomic_DNA"/>
</dbReference>
<gene>
    <name evidence="10" type="ORF">TGDOM2_248610</name>
</gene>
<feature type="transmembrane region" description="Helical" evidence="9">
    <location>
        <begin position="774"/>
        <end position="794"/>
    </location>
</feature>
<feature type="transmembrane region" description="Helical" evidence="9">
    <location>
        <begin position="190"/>
        <end position="212"/>
    </location>
</feature>
<dbReference type="SUPFAM" id="SSF103473">
    <property type="entry name" value="MFS general substrate transporter"/>
    <property type="match status" value="2"/>
</dbReference>
<reference evidence="10 11" key="1">
    <citation type="submission" date="2014-02" db="EMBL/GenBank/DDBJ databases">
        <authorList>
            <person name="Sibley D."/>
            <person name="Venepally P."/>
            <person name="Karamycheva S."/>
            <person name="Hadjithomas M."/>
            <person name="Khan A."/>
            <person name="Brunk B."/>
            <person name="Roos D."/>
            <person name="Caler E."/>
            <person name="Lorenzi H."/>
        </authorList>
    </citation>
    <scope>NUCLEOTIDE SEQUENCE [LARGE SCALE GENOMIC DNA]</scope>
    <source>
        <strain evidence="10 11">GAB2-2007-GAL-DOM2</strain>
    </source>
</reference>
<organism evidence="10 11">
    <name type="scientific">Toxoplasma gondii GAB2-2007-GAL-DOM2</name>
    <dbReference type="NCBI Taxonomy" id="1130820"/>
    <lineage>
        <taxon>Eukaryota</taxon>
        <taxon>Sar</taxon>
        <taxon>Alveolata</taxon>
        <taxon>Apicomplexa</taxon>
        <taxon>Conoidasida</taxon>
        <taxon>Coccidia</taxon>
        <taxon>Eucoccidiorida</taxon>
        <taxon>Eimeriorina</taxon>
        <taxon>Sarcocystidae</taxon>
        <taxon>Toxoplasma</taxon>
    </lineage>
</organism>
<feature type="transmembrane region" description="Helical" evidence="9">
    <location>
        <begin position="828"/>
        <end position="852"/>
    </location>
</feature>
<feature type="transmembrane region" description="Helical" evidence="9">
    <location>
        <begin position="864"/>
        <end position="883"/>
    </location>
</feature>
<feature type="transmembrane region" description="Helical" evidence="9">
    <location>
        <begin position="801"/>
        <end position="822"/>
    </location>
</feature>
<keyword evidence="5" id="KW-0029">Amino-acid transport</keyword>
<name>A0A086KQ49_TOXGO</name>
<keyword evidence="4 9" id="KW-0812">Transmembrane</keyword>
<comment type="similarity">
    <text evidence="2">Belongs to the SLC43A transporter (TC 2.A.1.44) family.</text>
</comment>
<evidence type="ECO:0000313" key="10">
    <source>
        <dbReference type="EMBL" id="KFG46517.1"/>
    </source>
</evidence>
<feature type="region of interest" description="Disordered" evidence="8">
    <location>
        <begin position="508"/>
        <end position="582"/>
    </location>
</feature>
<comment type="caution">
    <text evidence="10">The sequence shown here is derived from an EMBL/GenBank/DDBJ whole genome shotgun (WGS) entry which is preliminary data.</text>
</comment>
<feature type="transmembrane region" description="Helical" evidence="9">
    <location>
        <begin position="895"/>
        <end position="914"/>
    </location>
</feature>
<accession>A0A086KQ49</accession>
<evidence type="ECO:0000256" key="2">
    <source>
        <dbReference type="ARBA" id="ARBA00006595"/>
    </source>
</evidence>
<dbReference type="Gene3D" id="1.20.1250.20">
    <property type="entry name" value="MFS general substrate transporter like domains"/>
    <property type="match status" value="1"/>
</dbReference>
<feature type="compositionally biased region" description="Polar residues" evidence="8">
    <location>
        <begin position="964"/>
        <end position="978"/>
    </location>
</feature>
<evidence type="ECO:0000256" key="6">
    <source>
        <dbReference type="ARBA" id="ARBA00022989"/>
    </source>
</evidence>
<feature type="region of interest" description="Disordered" evidence="8">
    <location>
        <begin position="1"/>
        <end position="79"/>
    </location>
</feature>
<evidence type="ECO:0000256" key="8">
    <source>
        <dbReference type="SAM" id="MobiDB-lite"/>
    </source>
</evidence>
<dbReference type="PANTHER" id="PTHR20772:SF2">
    <property type="entry name" value="PROTEIN FMP42"/>
    <property type="match status" value="1"/>
</dbReference>
<evidence type="ECO:0000313" key="11">
    <source>
        <dbReference type="Proteomes" id="UP000028837"/>
    </source>
</evidence>
<feature type="transmembrane region" description="Helical" evidence="9">
    <location>
        <begin position="744"/>
        <end position="762"/>
    </location>
</feature>